<evidence type="ECO:0000256" key="2">
    <source>
        <dbReference type="ARBA" id="ARBA00022448"/>
    </source>
</evidence>
<feature type="domain" description="Major facilitator superfamily (MFS) profile" evidence="7">
    <location>
        <begin position="38"/>
        <end position="549"/>
    </location>
</feature>
<feature type="transmembrane region" description="Helical" evidence="6">
    <location>
        <begin position="75"/>
        <end position="93"/>
    </location>
</feature>
<dbReference type="InterPro" id="IPR036259">
    <property type="entry name" value="MFS_trans_sf"/>
</dbReference>
<feature type="transmembrane region" description="Helical" evidence="6">
    <location>
        <begin position="397"/>
        <end position="420"/>
    </location>
</feature>
<dbReference type="InterPro" id="IPR053791">
    <property type="entry name" value="MFS_Tri12-like"/>
</dbReference>
<dbReference type="PANTHER" id="PTHR23501">
    <property type="entry name" value="MAJOR FACILITATOR SUPERFAMILY"/>
    <property type="match status" value="1"/>
</dbReference>
<protein>
    <submittedName>
        <fullName evidence="8">Unplaced genomic scaffold supercont1.6, whole genome shotgun sequence</fullName>
    </submittedName>
</protein>
<keyword evidence="2" id="KW-0813">Transport</keyword>
<dbReference type="RefSeq" id="XP_013280971.1">
    <property type="nucleotide sequence ID" value="XM_013425517.1"/>
</dbReference>
<dbReference type="PANTHER" id="PTHR23501:SF109">
    <property type="entry name" value="MAJOR FACILITATOR SUPERFAMILY (MFS) PROFILE DOMAIN-CONTAINING PROTEIN-RELATED"/>
    <property type="match status" value="1"/>
</dbReference>
<dbReference type="CDD" id="cd06179">
    <property type="entry name" value="MFS_TRI12_like"/>
    <property type="match status" value="1"/>
</dbReference>
<feature type="transmembrane region" description="Helical" evidence="6">
    <location>
        <begin position="35"/>
        <end position="55"/>
    </location>
</feature>
<evidence type="ECO:0000313" key="9">
    <source>
        <dbReference type="Proteomes" id="UP000053029"/>
    </source>
</evidence>
<accession>A0A0D2G8X9</accession>
<dbReference type="HOGENOM" id="CLU_000960_25_2_1"/>
<evidence type="ECO:0000313" key="8">
    <source>
        <dbReference type="EMBL" id="KIW77163.1"/>
    </source>
</evidence>
<evidence type="ECO:0000256" key="5">
    <source>
        <dbReference type="ARBA" id="ARBA00023136"/>
    </source>
</evidence>
<dbReference type="GO" id="GO:0005886">
    <property type="term" value="C:plasma membrane"/>
    <property type="evidence" value="ECO:0007669"/>
    <property type="project" value="TreeGrafter"/>
</dbReference>
<evidence type="ECO:0000256" key="1">
    <source>
        <dbReference type="ARBA" id="ARBA00004141"/>
    </source>
</evidence>
<dbReference type="GeneID" id="25309099"/>
<feature type="transmembrane region" description="Helical" evidence="6">
    <location>
        <begin position="306"/>
        <end position="323"/>
    </location>
</feature>
<feature type="transmembrane region" description="Helical" evidence="6">
    <location>
        <begin position="526"/>
        <end position="544"/>
    </location>
</feature>
<comment type="subcellular location">
    <subcellularLocation>
        <location evidence="1">Membrane</location>
        <topology evidence="1">Multi-pass membrane protein</topology>
    </subcellularLocation>
</comment>
<name>A0A0D2G8X9_9EURO</name>
<feature type="transmembrane region" description="Helical" evidence="6">
    <location>
        <begin position="235"/>
        <end position="254"/>
    </location>
</feature>
<feature type="transmembrane region" description="Helical" evidence="6">
    <location>
        <begin position="161"/>
        <end position="182"/>
    </location>
</feature>
<keyword evidence="4 6" id="KW-1133">Transmembrane helix</keyword>
<evidence type="ECO:0000256" key="6">
    <source>
        <dbReference type="SAM" id="Phobius"/>
    </source>
</evidence>
<feature type="transmembrane region" description="Helical" evidence="6">
    <location>
        <begin position="194"/>
        <end position="214"/>
    </location>
</feature>
<dbReference type="PROSITE" id="PS50850">
    <property type="entry name" value="MFS"/>
    <property type="match status" value="1"/>
</dbReference>
<dbReference type="SUPFAM" id="SSF103473">
    <property type="entry name" value="MFS general substrate transporter"/>
    <property type="match status" value="1"/>
</dbReference>
<proteinExistence type="predicted"/>
<dbReference type="PROSITE" id="PS00216">
    <property type="entry name" value="SUGAR_TRANSPORT_1"/>
    <property type="match status" value="1"/>
</dbReference>
<feature type="transmembrane region" description="Helical" evidence="6">
    <location>
        <begin position="432"/>
        <end position="452"/>
    </location>
</feature>
<feature type="transmembrane region" description="Helical" evidence="6">
    <location>
        <begin position="343"/>
        <end position="365"/>
    </location>
</feature>
<dbReference type="AlphaFoldDB" id="A0A0D2G8X9"/>
<feature type="transmembrane region" description="Helical" evidence="6">
    <location>
        <begin position="266"/>
        <end position="286"/>
    </location>
</feature>
<dbReference type="VEuPathDB" id="FungiDB:Z517_09609"/>
<dbReference type="OrthoDB" id="4139357at2759"/>
<dbReference type="Gene3D" id="1.20.1250.20">
    <property type="entry name" value="MFS general substrate transporter like domains"/>
    <property type="match status" value="1"/>
</dbReference>
<organism evidence="8 9">
    <name type="scientific">Fonsecaea pedrosoi CBS 271.37</name>
    <dbReference type="NCBI Taxonomy" id="1442368"/>
    <lineage>
        <taxon>Eukaryota</taxon>
        <taxon>Fungi</taxon>
        <taxon>Dikarya</taxon>
        <taxon>Ascomycota</taxon>
        <taxon>Pezizomycotina</taxon>
        <taxon>Eurotiomycetes</taxon>
        <taxon>Chaetothyriomycetidae</taxon>
        <taxon>Chaetothyriales</taxon>
        <taxon>Herpotrichiellaceae</taxon>
        <taxon>Fonsecaea</taxon>
    </lineage>
</organism>
<dbReference type="InterPro" id="IPR020846">
    <property type="entry name" value="MFS_dom"/>
</dbReference>
<evidence type="ECO:0000259" key="7">
    <source>
        <dbReference type="PROSITE" id="PS50850"/>
    </source>
</evidence>
<dbReference type="InterPro" id="IPR005829">
    <property type="entry name" value="Sugar_transporter_CS"/>
</dbReference>
<feature type="transmembrane region" description="Helical" evidence="6">
    <location>
        <begin position="129"/>
        <end position="149"/>
    </location>
</feature>
<dbReference type="Proteomes" id="UP000053029">
    <property type="component" value="Unassembled WGS sequence"/>
</dbReference>
<dbReference type="GO" id="GO:0022857">
    <property type="term" value="F:transmembrane transporter activity"/>
    <property type="evidence" value="ECO:0007669"/>
    <property type="project" value="InterPro"/>
</dbReference>
<evidence type="ECO:0000256" key="3">
    <source>
        <dbReference type="ARBA" id="ARBA00022692"/>
    </source>
</evidence>
<keyword evidence="3 6" id="KW-0812">Transmembrane</keyword>
<gene>
    <name evidence="8" type="ORF">Z517_09609</name>
</gene>
<keyword evidence="9" id="KW-1185">Reference proteome</keyword>
<sequence>MAETKPSLGQGSENDHIRQDAIGGTSLDRRYYRSFRFLGSMVAFSLSLCGSYVGYLLPVGILTIINADIGPDANYPMIAVAWTISNALGNLLVGRLSDIFGRRYFLLVGNALGLLGFIVSAVARNISSLIGASVLIGLSASVSLTFYSAAGELVPIKDRGYWYFAIFVPVIPFGMFSAWLAHNFVLIATWRWCYYLAIIIQGCAVILLAVAYFPPSVEQLHSEKSRRQLISEIDCLGIFLYTAGTVLFLLGVSWGGSTYPWKSSEVIACLVVGGVTLILFFTWEGFGHPTSPLLPVKFLVGDKRGFFFPAILGGVDSMFYYGLTLIWPTQVNTVYTTGLRTEGWLASILSAASQTGTMVATLVFYRMGHQRIALGVAFTIMVGLTGGLTVTNPTNRALAIGLVTPAGFCIGFSETIILMLGQACRDPHMIGLAVGTLGFLRLLFGAVAQALYTTILSNRLATTLPRRITEFAVNAGLPTSALPDLFQAVATQDPDALNSVPNITSSVIEAVTMGQKFAYADAFSSVYWTAFAFGAVGVVLTPFVRKDVNDEMTAYVPKKLRGVLDDGKVADGKDLEFEKGQSTTHVDHPLAKSA</sequence>
<evidence type="ECO:0000256" key="4">
    <source>
        <dbReference type="ARBA" id="ARBA00022989"/>
    </source>
</evidence>
<dbReference type="InterPro" id="IPR010573">
    <property type="entry name" value="MFS_Str1/Tri12-like"/>
</dbReference>
<dbReference type="EMBL" id="KN846974">
    <property type="protein sequence ID" value="KIW77163.1"/>
    <property type="molecule type" value="Genomic_DNA"/>
</dbReference>
<dbReference type="Pfam" id="PF06609">
    <property type="entry name" value="TRI12"/>
    <property type="match status" value="1"/>
</dbReference>
<feature type="transmembrane region" description="Helical" evidence="6">
    <location>
        <begin position="372"/>
        <end position="391"/>
    </location>
</feature>
<feature type="transmembrane region" description="Helical" evidence="6">
    <location>
        <begin position="105"/>
        <end position="123"/>
    </location>
</feature>
<keyword evidence="5 6" id="KW-0472">Membrane</keyword>
<reference evidence="8 9" key="1">
    <citation type="submission" date="2015-01" db="EMBL/GenBank/DDBJ databases">
        <title>The Genome Sequence of Fonsecaea pedrosoi CBS 271.37.</title>
        <authorList>
            <consortium name="The Broad Institute Genomics Platform"/>
            <person name="Cuomo C."/>
            <person name="de Hoog S."/>
            <person name="Gorbushina A."/>
            <person name="Stielow B."/>
            <person name="Teixiera M."/>
            <person name="Abouelleil A."/>
            <person name="Chapman S.B."/>
            <person name="Priest M."/>
            <person name="Young S.K."/>
            <person name="Wortman J."/>
            <person name="Nusbaum C."/>
            <person name="Birren B."/>
        </authorList>
    </citation>
    <scope>NUCLEOTIDE SEQUENCE [LARGE SCALE GENOMIC DNA]</scope>
    <source>
        <strain evidence="8 9">CBS 271.37</strain>
    </source>
</reference>